<evidence type="ECO:0000313" key="3">
    <source>
        <dbReference type="EMBL" id="RZH69459.1"/>
    </source>
</evidence>
<evidence type="ECO:0000256" key="1">
    <source>
        <dbReference type="SAM" id="MobiDB-lite"/>
    </source>
</evidence>
<dbReference type="InterPro" id="IPR055706">
    <property type="entry name" value="Slg1/2_DUF7282"/>
</dbReference>
<dbReference type="RefSeq" id="WP_130170294.1">
    <property type="nucleotide sequence ID" value="NZ_SHMR01000001.1"/>
</dbReference>
<organism evidence="3 4">
    <name type="scientific">Natrinema altunense</name>
    <dbReference type="NCBI Taxonomy" id="222984"/>
    <lineage>
        <taxon>Archaea</taxon>
        <taxon>Methanobacteriati</taxon>
        <taxon>Methanobacteriota</taxon>
        <taxon>Stenosarchaea group</taxon>
        <taxon>Halobacteria</taxon>
        <taxon>Halobacteriales</taxon>
        <taxon>Natrialbaceae</taxon>
        <taxon>Natrinema</taxon>
    </lineage>
</organism>
<dbReference type="EMBL" id="SHMR01000001">
    <property type="protein sequence ID" value="RZH69459.1"/>
    <property type="molecule type" value="Genomic_DNA"/>
</dbReference>
<name>A0A482Y041_9EURY</name>
<dbReference type="OrthoDB" id="239724at2157"/>
<comment type="caution">
    <text evidence="3">The sequence shown here is derived from an EMBL/GenBank/DDBJ whole genome shotgun (WGS) entry which is preliminary data.</text>
</comment>
<accession>A0A482Y041</accession>
<feature type="region of interest" description="Disordered" evidence="1">
    <location>
        <begin position="180"/>
        <end position="200"/>
    </location>
</feature>
<dbReference type="Pfam" id="PF23951">
    <property type="entry name" value="DUF7282"/>
    <property type="match status" value="2"/>
</dbReference>
<feature type="domain" description="DUF7282" evidence="2">
    <location>
        <begin position="97"/>
        <end position="175"/>
    </location>
</feature>
<dbReference type="Proteomes" id="UP000292704">
    <property type="component" value="Unassembled WGS sequence"/>
</dbReference>
<evidence type="ECO:0000313" key="4">
    <source>
        <dbReference type="Proteomes" id="UP000292704"/>
    </source>
</evidence>
<reference evidence="3 4" key="1">
    <citation type="submission" date="2019-02" db="EMBL/GenBank/DDBJ databases">
        <title>Genome analysis provides insights into bioremediation potentialities and Haloocin production by Natrinema altunense strain 4.1R isolated from Chott Douz in Tunisian desert.</title>
        <authorList>
            <person name="Najjari A."/>
            <person name="Youssef N."/>
            <person name="Ben Dhia O."/>
            <person name="Ferjani R."/>
            <person name="El Hidri D."/>
            <person name="Ouzari H.I."/>
            <person name="Cherif A."/>
        </authorList>
    </citation>
    <scope>NUCLEOTIDE SEQUENCE [LARGE SCALE GENOMIC DNA]</scope>
    <source>
        <strain evidence="3 4">4.1R</strain>
    </source>
</reference>
<feature type="compositionally biased region" description="Acidic residues" evidence="1">
    <location>
        <begin position="184"/>
        <end position="200"/>
    </location>
</feature>
<protein>
    <recommendedName>
        <fullName evidence="2">DUF7282 domain-containing protein</fullName>
    </recommendedName>
</protein>
<proteinExistence type="predicted"/>
<feature type="domain" description="DUF7282" evidence="2">
    <location>
        <begin position="46"/>
        <end position="87"/>
    </location>
</feature>
<gene>
    <name evidence="3" type="ORF">ELS17_08585</name>
</gene>
<sequence length="200" mass="21173">MVMLPRARTVGVAVIATLVLVSGASIAFAAIDASTAQDNETENETATVTFENQTSNGSAVVVNNTTLPEGGFVAIHEAAPVDENATDNMTADENETVTNMSEEYAPGAVLGNSSYLGSGDHENVTVELNESLEESQVLIAMPHQDTNDNQTYEFPEADGPYTSDGEPVIDDALITLEDGMNETMGDDMGDDDMMDNESEP</sequence>
<evidence type="ECO:0000259" key="2">
    <source>
        <dbReference type="Pfam" id="PF23951"/>
    </source>
</evidence>
<dbReference type="AlphaFoldDB" id="A0A482Y041"/>